<reference evidence="6 7" key="1">
    <citation type="submission" date="2020-08" db="EMBL/GenBank/DDBJ databases">
        <title>Sequencing the genomes of 1000 actinobacteria strains.</title>
        <authorList>
            <person name="Klenk H.-P."/>
        </authorList>
    </citation>
    <scope>NUCLEOTIDE SEQUENCE [LARGE SCALE GENOMIC DNA]</scope>
    <source>
        <strain evidence="6 7">DSM 44230</strain>
    </source>
</reference>
<dbReference type="GO" id="GO:0034069">
    <property type="term" value="F:aminoglycoside N-acetyltransferase activity"/>
    <property type="evidence" value="ECO:0007669"/>
    <property type="project" value="TreeGrafter"/>
</dbReference>
<sequence>MTDHEVQVLDDAEVRAAHTLFRAAMHHPAAQDEQWAHTRHAYVPGRTLGVRGGELLVGTTTSFPAPLTVPGRTGVPHAGVTRVGVRADHTRRGVVTELMRAQLRDLAERGEVLASLRASEAAIYGRFGYGVASRGRMLAVDRARARLHPGAPVTGEVRLLAPEELDTVVPEVYARLDPSRPGWQERSAHYWALALARYHAGDEYLVAAVHTGPAGPDGYVLYTFVREEHGRALEIRELHASTPGAQAGLWRFLLGVDLVSRITTDDPLPLDLPLELLLTDRDAVRTTAVQDEIWLRLVDVPEALAARTYEAAEPVVLSVRDRFLPANTGHYRIGQDGASRTEAAADLELDVDALAALYLGGTRPTELAEAGRLTVSTPSALPSADRLFGTGRPPWSGTFF</sequence>
<evidence type="ECO:0000313" key="6">
    <source>
        <dbReference type="EMBL" id="MBB4680602.1"/>
    </source>
</evidence>
<dbReference type="GO" id="GO:0030649">
    <property type="term" value="P:aminoglycoside antibiotic catabolic process"/>
    <property type="evidence" value="ECO:0007669"/>
    <property type="project" value="TreeGrafter"/>
</dbReference>
<name>A0A7W7FWS5_9PSEU</name>
<dbReference type="PANTHER" id="PTHR37817">
    <property type="entry name" value="N-ACETYLTRANSFERASE EIS"/>
    <property type="match status" value="1"/>
</dbReference>
<dbReference type="PROSITE" id="PS51186">
    <property type="entry name" value="GNAT"/>
    <property type="match status" value="1"/>
</dbReference>
<dbReference type="Pfam" id="PF17668">
    <property type="entry name" value="Acetyltransf_17"/>
    <property type="match status" value="1"/>
</dbReference>
<evidence type="ECO:0000256" key="2">
    <source>
        <dbReference type="ARBA" id="ARBA00022679"/>
    </source>
</evidence>
<evidence type="ECO:0000313" key="7">
    <source>
        <dbReference type="Proteomes" id="UP000533598"/>
    </source>
</evidence>
<feature type="binding site" evidence="4">
    <location>
        <begin position="91"/>
        <end position="96"/>
    </location>
    <ligand>
        <name>acetyl-CoA</name>
        <dbReference type="ChEBI" id="CHEBI:57288"/>
    </ligand>
</feature>
<dbReference type="PANTHER" id="PTHR37817:SF1">
    <property type="entry name" value="N-ACETYLTRANSFERASE EIS"/>
    <property type="match status" value="1"/>
</dbReference>
<evidence type="ECO:0000256" key="1">
    <source>
        <dbReference type="ARBA" id="ARBA00009213"/>
    </source>
</evidence>
<dbReference type="Pfam" id="PF13530">
    <property type="entry name" value="SCP2_2"/>
    <property type="match status" value="1"/>
</dbReference>
<dbReference type="SUPFAM" id="SSF55729">
    <property type="entry name" value="Acyl-CoA N-acyltransferases (Nat)"/>
    <property type="match status" value="1"/>
</dbReference>
<dbReference type="InterPro" id="IPR016181">
    <property type="entry name" value="Acyl_CoA_acyltransferase"/>
</dbReference>
<dbReference type="HAMAP" id="MF_01812">
    <property type="entry name" value="Eis"/>
    <property type="match status" value="1"/>
</dbReference>
<dbReference type="InterPro" id="IPR041380">
    <property type="entry name" value="Acetyltransf_17"/>
</dbReference>
<dbReference type="InterPro" id="IPR051554">
    <property type="entry name" value="Acetyltransferase_Eis"/>
</dbReference>
<dbReference type="InterPro" id="IPR036527">
    <property type="entry name" value="SCP2_sterol-bd_dom_sf"/>
</dbReference>
<dbReference type="InterPro" id="IPR000182">
    <property type="entry name" value="GNAT_dom"/>
</dbReference>
<feature type="binding site" evidence="4">
    <location>
        <begin position="119"/>
        <end position="120"/>
    </location>
    <ligand>
        <name>acetyl-CoA</name>
        <dbReference type="ChEBI" id="CHEBI:57288"/>
    </ligand>
</feature>
<protein>
    <submittedName>
        <fullName evidence="6">Putative acetyltransferase</fullName>
    </submittedName>
</protein>
<dbReference type="AlphaFoldDB" id="A0A7W7FWS5"/>
<feature type="active site" description="Proton acceptor; via carboxylate" evidence="4">
    <location>
        <position position="400"/>
    </location>
</feature>
<keyword evidence="2 4" id="KW-0808">Transferase</keyword>
<comment type="similarity">
    <text evidence="1 4">Belongs to the acetyltransferase Eis family.</text>
</comment>
<dbReference type="RefSeq" id="WP_185006533.1">
    <property type="nucleotide sequence ID" value="NZ_BAAAUI010000005.1"/>
</dbReference>
<feature type="domain" description="N-acetyltransferase" evidence="5">
    <location>
        <begin position="1"/>
        <end position="148"/>
    </location>
</feature>
<dbReference type="EMBL" id="JACHMH010000001">
    <property type="protein sequence ID" value="MBB4680602.1"/>
    <property type="molecule type" value="Genomic_DNA"/>
</dbReference>
<keyword evidence="7" id="KW-1185">Reference proteome</keyword>
<evidence type="ECO:0000256" key="3">
    <source>
        <dbReference type="ARBA" id="ARBA00023315"/>
    </source>
</evidence>
<dbReference type="Gene3D" id="3.40.630.30">
    <property type="match status" value="2"/>
</dbReference>
<comment type="caution">
    <text evidence="6">The sequence shown here is derived from an EMBL/GenBank/DDBJ whole genome shotgun (WGS) entry which is preliminary data.</text>
</comment>
<dbReference type="InterPro" id="IPR022902">
    <property type="entry name" value="NAcTrfase_Eis"/>
</dbReference>
<organism evidence="6 7">
    <name type="scientific">Crossiella cryophila</name>
    <dbReference type="NCBI Taxonomy" id="43355"/>
    <lineage>
        <taxon>Bacteria</taxon>
        <taxon>Bacillati</taxon>
        <taxon>Actinomycetota</taxon>
        <taxon>Actinomycetes</taxon>
        <taxon>Pseudonocardiales</taxon>
        <taxon>Pseudonocardiaceae</taxon>
        <taxon>Crossiella</taxon>
    </lineage>
</organism>
<feature type="binding site" evidence="4">
    <location>
        <begin position="83"/>
        <end position="85"/>
    </location>
    <ligand>
        <name>acetyl-CoA</name>
        <dbReference type="ChEBI" id="CHEBI:57288"/>
    </ligand>
</feature>
<keyword evidence="3 4" id="KW-0012">Acyltransferase</keyword>
<evidence type="ECO:0000259" key="5">
    <source>
        <dbReference type="PROSITE" id="PS51186"/>
    </source>
</evidence>
<proteinExistence type="inferred from homology"/>
<dbReference type="Proteomes" id="UP000533598">
    <property type="component" value="Unassembled WGS sequence"/>
</dbReference>
<dbReference type="Gene3D" id="3.30.1050.10">
    <property type="entry name" value="SCP2 sterol-binding domain"/>
    <property type="match status" value="1"/>
</dbReference>
<gene>
    <name evidence="6" type="ORF">HNR67_006720</name>
</gene>
<dbReference type="SUPFAM" id="SSF55718">
    <property type="entry name" value="SCP-like"/>
    <property type="match status" value="1"/>
</dbReference>
<evidence type="ECO:0000256" key="4">
    <source>
        <dbReference type="HAMAP-Rule" id="MF_01812"/>
    </source>
</evidence>
<dbReference type="InterPro" id="IPR025559">
    <property type="entry name" value="Eis_dom"/>
</dbReference>
<accession>A0A7W7FWS5</accession>
<comment type="subunit">
    <text evidence="4">Homohexamer; trimer of dimers.</text>
</comment>
<dbReference type="NCBIfam" id="NF002367">
    <property type="entry name" value="PRK01346.1-4"/>
    <property type="match status" value="1"/>
</dbReference>
<feature type="active site" description="Proton donor" evidence="4">
    <location>
        <position position="124"/>
    </location>
</feature>
<dbReference type="Pfam" id="PF13527">
    <property type="entry name" value="Acetyltransf_9"/>
    <property type="match status" value="1"/>
</dbReference>